<reference evidence="1" key="1">
    <citation type="journal article" date="2022" name="bioRxiv">
        <title>Sequencing and chromosome-scale assembly of the giantPleurodeles waltlgenome.</title>
        <authorList>
            <person name="Brown T."/>
            <person name="Elewa A."/>
            <person name="Iarovenko S."/>
            <person name="Subramanian E."/>
            <person name="Araus A.J."/>
            <person name="Petzold A."/>
            <person name="Susuki M."/>
            <person name="Suzuki K.-i.T."/>
            <person name="Hayashi T."/>
            <person name="Toyoda A."/>
            <person name="Oliveira C."/>
            <person name="Osipova E."/>
            <person name="Leigh N.D."/>
            <person name="Simon A."/>
            <person name="Yun M.H."/>
        </authorList>
    </citation>
    <scope>NUCLEOTIDE SEQUENCE</scope>
    <source>
        <strain evidence="1">20211129_DDA</strain>
        <tissue evidence="1">Liver</tissue>
    </source>
</reference>
<dbReference type="EMBL" id="JANPWB010000007">
    <property type="protein sequence ID" value="KAJ1174302.1"/>
    <property type="molecule type" value="Genomic_DNA"/>
</dbReference>
<name>A0AAV7TEQ5_PLEWA</name>
<dbReference type="Proteomes" id="UP001066276">
    <property type="component" value="Chromosome 4_1"/>
</dbReference>
<sequence length="106" mass="11948">MPRTAKNRVWGIRGGGIIPSQAVWERGTRQCRLERRSSLGGLGARTYVAAERAVRWSRAAGRCPDEREDVRRGHACTQRLRWPDAPVAVAEHKLRRGDLHPTGGRR</sequence>
<evidence type="ECO:0000313" key="2">
    <source>
        <dbReference type="Proteomes" id="UP001066276"/>
    </source>
</evidence>
<dbReference type="AlphaFoldDB" id="A0AAV7TEQ5"/>
<keyword evidence="2" id="KW-1185">Reference proteome</keyword>
<gene>
    <name evidence="1" type="ORF">NDU88_006124</name>
</gene>
<evidence type="ECO:0000313" key="1">
    <source>
        <dbReference type="EMBL" id="KAJ1174302.1"/>
    </source>
</evidence>
<protein>
    <submittedName>
        <fullName evidence="1">Uncharacterized protein</fullName>
    </submittedName>
</protein>
<proteinExistence type="predicted"/>
<organism evidence="1 2">
    <name type="scientific">Pleurodeles waltl</name>
    <name type="common">Iberian ribbed newt</name>
    <dbReference type="NCBI Taxonomy" id="8319"/>
    <lineage>
        <taxon>Eukaryota</taxon>
        <taxon>Metazoa</taxon>
        <taxon>Chordata</taxon>
        <taxon>Craniata</taxon>
        <taxon>Vertebrata</taxon>
        <taxon>Euteleostomi</taxon>
        <taxon>Amphibia</taxon>
        <taxon>Batrachia</taxon>
        <taxon>Caudata</taxon>
        <taxon>Salamandroidea</taxon>
        <taxon>Salamandridae</taxon>
        <taxon>Pleurodelinae</taxon>
        <taxon>Pleurodeles</taxon>
    </lineage>
</organism>
<accession>A0AAV7TEQ5</accession>
<comment type="caution">
    <text evidence="1">The sequence shown here is derived from an EMBL/GenBank/DDBJ whole genome shotgun (WGS) entry which is preliminary data.</text>
</comment>